<dbReference type="RefSeq" id="XP_009226503.1">
    <property type="nucleotide sequence ID" value="XM_009228239.1"/>
</dbReference>
<keyword evidence="4" id="KW-1185">Reference proteome</keyword>
<dbReference type="EnsemblFungi" id="EJT73529">
    <property type="protein sequence ID" value="EJT73529"/>
    <property type="gene ID" value="GGTG_10366"/>
</dbReference>
<evidence type="ECO:0000313" key="2">
    <source>
        <dbReference type="EMBL" id="EJT73529.1"/>
    </source>
</evidence>
<dbReference type="AlphaFoldDB" id="J3PA42"/>
<reference evidence="3" key="4">
    <citation type="journal article" date="2015" name="G3 (Bethesda)">
        <title>Genome sequences of three phytopathogenic species of the Magnaporthaceae family of fungi.</title>
        <authorList>
            <person name="Okagaki L.H."/>
            <person name="Nunes C.C."/>
            <person name="Sailsbery J."/>
            <person name="Clay B."/>
            <person name="Brown D."/>
            <person name="John T."/>
            <person name="Oh Y."/>
            <person name="Young N."/>
            <person name="Fitzgerald M."/>
            <person name="Haas B.J."/>
            <person name="Zeng Q."/>
            <person name="Young S."/>
            <person name="Adiconis X."/>
            <person name="Fan L."/>
            <person name="Levin J.Z."/>
            <person name="Mitchell T.K."/>
            <person name="Okubara P.A."/>
            <person name="Farman M.L."/>
            <person name="Kohn L.M."/>
            <person name="Birren B."/>
            <person name="Ma L.-J."/>
            <person name="Dean R.A."/>
        </authorList>
    </citation>
    <scope>NUCLEOTIDE SEQUENCE</scope>
    <source>
        <strain evidence="3">R3-111a-1</strain>
    </source>
</reference>
<name>J3PA42_GAET3</name>
<dbReference type="Proteomes" id="UP000006039">
    <property type="component" value="Unassembled WGS sequence"/>
</dbReference>
<reference evidence="2" key="3">
    <citation type="submission" date="2010-09" db="EMBL/GenBank/DDBJ databases">
        <title>Annotation of Gaeumannomyces graminis var. tritici R3-111a-1.</title>
        <authorList>
            <consortium name="The Broad Institute Genome Sequencing Platform"/>
            <person name="Ma L.-J."/>
            <person name="Dead R."/>
            <person name="Young S.K."/>
            <person name="Zeng Q."/>
            <person name="Gargeya S."/>
            <person name="Fitzgerald M."/>
            <person name="Haas B."/>
            <person name="Abouelleil A."/>
            <person name="Alvarado L."/>
            <person name="Arachchi H.M."/>
            <person name="Berlin A."/>
            <person name="Brown A."/>
            <person name="Chapman S.B."/>
            <person name="Chen Z."/>
            <person name="Dunbar C."/>
            <person name="Freedman E."/>
            <person name="Gearin G."/>
            <person name="Gellesch M."/>
            <person name="Goldberg J."/>
            <person name="Griggs A."/>
            <person name="Gujja S."/>
            <person name="Heiman D."/>
            <person name="Howarth C."/>
            <person name="Larson L."/>
            <person name="Lui A."/>
            <person name="MacDonald P.J.P."/>
            <person name="Mehta T."/>
            <person name="Montmayeur A."/>
            <person name="Murphy C."/>
            <person name="Neiman D."/>
            <person name="Pearson M."/>
            <person name="Priest M."/>
            <person name="Roberts A."/>
            <person name="Saif S."/>
            <person name="Shea T."/>
            <person name="Shenoy N."/>
            <person name="Sisk P."/>
            <person name="Stolte C."/>
            <person name="Sykes S."/>
            <person name="Yandava C."/>
            <person name="Wortman J."/>
            <person name="Nusbaum C."/>
            <person name="Birren B."/>
        </authorList>
    </citation>
    <scope>NUCLEOTIDE SEQUENCE</scope>
    <source>
        <strain evidence="2">R3-111a-1</strain>
    </source>
</reference>
<evidence type="ECO:0000313" key="4">
    <source>
        <dbReference type="Proteomes" id="UP000006039"/>
    </source>
</evidence>
<reference evidence="2" key="2">
    <citation type="submission" date="2010-07" db="EMBL/GenBank/DDBJ databases">
        <authorList>
            <consortium name="The Broad Institute Genome Sequencing Platform"/>
            <consortium name="Broad Institute Genome Sequencing Center for Infectious Disease"/>
            <person name="Ma L.-J."/>
            <person name="Dead R."/>
            <person name="Young S."/>
            <person name="Zeng Q."/>
            <person name="Koehrsen M."/>
            <person name="Alvarado L."/>
            <person name="Berlin A."/>
            <person name="Chapman S.B."/>
            <person name="Chen Z."/>
            <person name="Freedman E."/>
            <person name="Gellesch M."/>
            <person name="Goldberg J."/>
            <person name="Griggs A."/>
            <person name="Gujja S."/>
            <person name="Heilman E.R."/>
            <person name="Heiman D."/>
            <person name="Hepburn T."/>
            <person name="Howarth C."/>
            <person name="Jen D."/>
            <person name="Larson L."/>
            <person name="Mehta T."/>
            <person name="Neiman D."/>
            <person name="Pearson M."/>
            <person name="Roberts A."/>
            <person name="Saif S."/>
            <person name="Shea T."/>
            <person name="Shenoy N."/>
            <person name="Sisk P."/>
            <person name="Stolte C."/>
            <person name="Sykes S."/>
            <person name="Walk T."/>
            <person name="White J."/>
            <person name="Yandava C."/>
            <person name="Haas B."/>
            <person name="Nusbaum C."/>
            <person name="Birren B."/>
        </authorList>
    </citation>
    <scope>NUCLEOTIDE SEQUENCE</scope>
    <source>
        <strain evidence="2">R3-111a-1</strain>
    </source>
</reference>
<accession>J3PA42</accession>
<evidence type="ECO:0000256" key="1">
    <source>
        <dbReference type="SAM" id="MobiDB-lite"/>
    </source>
</evidence>
<sequence>MRKSGFFRAVGNRFAAFGAAGAASNRAGSALARGHTSGSEPKAKTINRPFLPQPFGAAALSLAIRPRTVIFEIFKSTEINQIQQQKYYTN</sequence>
<gene>
    <name evidence="3" type="primary">20350824</name>
    <name evidence="2" type="ORF">GGTG_10366</name>
</gene>
<protein>
    <submittedName>
        <fullName evidence="2 3">Uncharacterized protein</fullName>
    </submittedName>
</protein>
<reference evidence="3" key="5">
    <citation type="submission" date="2018-04" db="UniProtKB">
        <authorList>
            <consortium name="EnsemblFungi"/>
        </authorList>
    </citation>
    <scope>IDENTIFICATION</scope>
    <source>
        <strain evidence="3">R3-111a-1</strain>
    </source>
</reference>
<proteinExistence type="predicted"/>
<evidence type="ECO:0000313" key="3">
    <source>
        <dbReference type="EnsemblFungi" id="EJT73529"/>
    </source>
</evidence>
<dbReference type="GeneID" id="20350824"/>
<feature type="region of interest" description="Disordered" evidence="1">
    <location>
        <begin position="28"/>
        <end position="47"/>
    </location>
</feature>
<reference evidence="4" key="1">
    <citation type="submission" date="2010-07" db="EMBL/GenBank/DDBJ databases">
        <title>The genome sequence of Gaeumannomyces graminis var. tritici strain R3-111a-1.</title>
        <authorList>
            <consortium name="The Broad Institute Genome Sequencing Platform"/>
            <person name="Ma L.-J."/>
            <person name="Dead R."/>
            <person name="Young S."/>
            <person name="Zeng Q."/>
            <person name="Koehrsen M."/>
            <person name="Alvarado L."/>
            <person name="Berlin A."/>
            <person name="Chapman S.B."/>
            <person name="Chen Z."/>
            <person name="Freedman E."/>
            <person name="Gellesch M."/>
            <person name="Goldberg J."/>
            <person name="Griggs A."/>
            <person name="Gujja S."/>
            <person name="Heilman E.R."/>
            <person name="Heiman D."/>
            <person name="Hepburn T."/>
            <person name="Howarth C."/>
            <person name="Jen D."/>
            <person name="Larson L."/>
            <person name="Mehta T."/>
            <person name="Neiman D."/>
            <person name="Pearson M."/>
            <person name="Roberts A."/>
            <person name="Saif S."/>
            <person name="Shea T."/>
            <person name="Shenoy N."/>
            <person name="Sisk P."/>
            <person name="Stolte C."/>
            <person name="Sykes S."/>
            <person name="Walk T."/>
            <person name="White J."/>
            <person name="Yandava C."/>
            <person name="Haas B."/>
            <person name="Nusbaum C."/>
            <person name="Birren B."/>
        </authorList>
    </citation>
    <scope>NUCLEOTIDE SEQUENCE [LARGE SCALE GENOMIC DNA]</scope>
    <source>
        <strain evidence="4">R3-111a-1</strain>
    </source>
</reference>
<organism evidence="2">
    <name type="scientific">Gaeumannomyces tritici (strain R3-111a-1)</name>
    <name type="common">Wheat and barley take-all root rot fungus</name>
    <name type="synonym">Gaeumannomyces graminis var. tritici</name>
    <dbReference type="NCBI Taxonomy" id="644352"/>
    <lineage>
        <taxon>Eukaryota</taxon>
        <taxon>Fungi</taxon>
        <taxon>Dikarya</taxon>
        <taxon>Ascomycota</taxon>
        <taxon>Pezizomycotina</taxon>
        <taxon>Sordariomycetes</taxon>
        <taxon>Sordariomycetidae</taxon>
        <taxon>Magnaporthales</taxon>
        <taxon>Magnaporthaceae</taxon>
        <taxon>Gaeumannomyces</taxon>
    </lineage>
</organism>
<dbReference type="HOGENOM" id="CLU_2440982_0_0_1"/>
<dbReference type="EMBL" id="GL385399">
    <property type="protein sequence ID" value="EJT73529.1"/>
    <property type="molecule type" value="Genomic_DNA"/>
</dbReference>
<dbReference type="VEuPathDB" id="FungiDB:GGTG_10366"/>